<evidence type="ECO:0000256" key="1">
    <source>
        <dbReference type="SAM" id="Phobius"/>
    </source>
</evidence>
<accession>A0AAN7NQQ2</accession>
<keyword evidence="1" id="KW-0472">Membrane</keyword>
<dbReference type="EMBL" id="JAUNZN010000001">
    <property type="protein sequence ID" value="KAK4828759.1"/>
    <property type="molecule type" value="Genomic_DNA"/>
</dbReference>
<comment type="caution">
    <text evidence="2">The sequence shown here is derived from an EMBL/GenBank/DDBJ whole genome shotgun (WGS) entry which is preliminary data.</text>
</comment>
<reference evidence="2 3" key="1">
    <citation type="journal article" date="2023" name="J. Hered.">
        <title>Chromosome-level genome of the wood stork (Mycteria americana) provides insight into avian chromosome evolution.</title>
        <authorList>
            <person name="Flamio R. Jr."/>
            <person name="Ramstad K.M."/>
        </authorList>
    </citation>
    <scope>NUCLEOTIDE SEQUENCE [LARGE SCALE GENOMIC DNA]</scope>
    <source>
        <strain evidence="2">JAX WOST 10</strain>
    </source>
</reference>
<keyword evidence="3" id="KW-1185">Reference proteome</keyword>
<evidence type="ECO:0000313" key="3">
    <source>
        <dbReference type="Proteomes" id="UP001333110"/>
    </source>
</evidence>
<sequence>MGFFLLEIHLREGAAGVEGMLRSARQALQNSLGSPSPQQASVQTPLGDVMAINDMSQALFGEAACCLKRLFPGKSALPPTPTGNLAIAARKRGALLGLAVAEPCLGSCPHSLHGSPFPSCPHPSIQRELFVSDSDALQTVSELVRGLQDLPYPYGGVGLCLPREHLSSVPGFPEVSARDLVLPLQRCLLVGTWWELRGTLGQSQGTPQAALGLLLSGHRARQLMQLARETSTACWGQEVREPAELLRDVGPVYCCGSAKSLGARCLCLFSARRQPSCGEQHLSSGIHQLDELSYQLSMRLMIIQGKLCKAGAQRREKKGERGFCLYGLRGETGASKGVSFHSLPMTKLILFPVSCGHLGHDGLADEVVWGSHYVRVNWQLKGSSLTRIVGLGTSPVSLVTPAQYGPLEVQPACIQLLRDYPNGNLCPYEKEGNNPSPERQQLQHRKAISRSGLQHLAPVHSLNIAVSNGPVKEPRAALEWTENAVNGEHLWLETNVSGDLCYLGEESCQVKFSVTSLISDWYSALVLGSLNCLLLLLMLVFQEKECKKGTKGCWLNTLSLGEKSPKQF</sequence>
<keyword evidence="1" id="KW-0812">Transmembrane</keyword>
<dbReference type="Proteomes" id="UP001333110">
    <property type="component" value="Unassembled WGS sequence"/>
</dbReference>
<gene>
    <name evidence="2" type="ORF">QYF61_000750</name>
</gene>
<dbReference type="AlphaFoldDB" id="A0AAN7NQQ2"/>
<organism evidence="2 3">
    <name type="scientific">Mycteria americana</name>
    <name type="common">Wood stork</name>
    <dbReference type="NCBI Taxonomy" id="33587"/>
    <lineage>
        <taxon>Eukaryota</taxon>
        <taxon>Metazoa</taxon>
        <taxon>Chordata</taxon>
        <taxon>Craniata</taxon>
        <taxon>Vertebrata</taxon>
        <taxon>Euteleostomi</taxon>
        <taxon>Archelosauria</taxon>
        <taxon>Archosauria</taxon>
        <taxon>Dinosauria</taxon>
        <taxon>Saurischia</taxon>
        <taxon>Theropoda</taxon>
        <taxon>Coelurosauria</taxon>
        <taxon>Aves</taxon>
        <taxon>Neognathae</taxon>
        <taxon>Neoaves</taxon>
        <taxon>Aequornithes</taxon>
        <taxon>Ciconiiformes</taxon>
        <taxon>Ciconiidae</taxon>
        <taxon>Mycteria</taxon>
    </lineage>
</organism>
<name>A0AAN7NQQ2_MYCAM</name>
<proteinExistence type="predicted"/>
<keyword evidence="1" id="KW-1133">Transmembrane helix</keyword>
<protein>
    <submittedName>
        <fullName evidence="2">Uncharacterized protein</fullName>
    </submittedName>
</protein>
<feature type="transmembrane region" description="Helical" evidence="1">
    <location>
        <begin position="521"/>
        <end position="541"/>
    </location>
</feature>
<evidence type="ECO:0000313" key="2">
    <source>
        <dbReference type="EMBL" id="KAK4828759.1"/>
    </source>
</evidence>